<protein>
    <recommendedName>
        <fullName evidence="1">Reverse transcriptase zinc-binding domain-containing protein</fullName>
    </recommendedName>
</protein>
<comment type="caution">
    <text evidence="2">The sequence shown here is derived from an EMBL/GenBank/DDBJ whole genome shotgun (WGS) entry which is preliminary data.</text>
</comment>
<dbReference type="PANTHER" id="PTHR36617:SF16">
    <property type="entry name" value="OS04G0516500 PROTEIN"/>
    <property type="match status" value="1"/>
</dbReference>
<evidence type="ECO:0000313" key="3">
    <source>
        <dbReference type="Proteomes" id="UP001177140"/>
    </source>
</evidence>
<dbReference type="PANTHER" id="PTHR36617">
    <property type="entry name" value="PROTEIN, PUTATIVE-RELATED"/>
    <property type="match status" value="1"/>
</dbReference>
<dbReference type="Pfam" id="PF13966">
    <property type="entry name" value="zf-RVT"/>
    <property type="match status" value="1"/>
</dbReference>
<proteinExistence type="predicted"/>
<dbReference type="EMBL" id="JAJJMA010032558">
    <property type="protein sequence ID" value="MCL7024264.1"/>
    <property type="molecule type" value="Genomic_DNA"/>
</dbReference>
<organism evidence="2 3">
    <name type="scientific">Papaver nudicaule</name>
    <name type="common">Iceland poppy</name>
    <dbReference type="NCBI Taxonomy" id="74823"/>
    <lineage>
        <taxon>Eukaryota</taxon>
        <taxon>Viridiplantae</taxon>
        <taxon>Streptophyta</taxon>
        <taxon>Embryophyta</taxon>
        <taxon>Tracheophyta</taxon>
        <taxon>Spermatophyta</taxon>
        <taxon>Magnoliopsida</taxon>
        <taxon>Ranunculales</taxon>
        <taxon>Papaveraceae</taxon>
        <taxon>Papaveroideae</taxon>
        <taxon>Papaver</taxon>
    </lineage>
</organism>
<sequence>MADLGWRTNQPKQNHGVSLWRHIYSISDDFFKSCQFKIGKGDKIRLWEDKWHVQGPLSVLFPKLYNLSTSKQISIKDAKLSGNDGVSWDLGLLHRRRFYDNEISELTSLLPMVENINVDPEVDDALIWLGDKRGIFSVKAAYSNYNQGNLQSVAFPNSKVWSHAWPHRVGFFLWQACLGRLPTMTNLHQRRTATTQSILCKLCNNSDESVDHLLLHCPAISSIWSYFCGGLIGTTVMLTSVRDFISNWRSHNHPAQGKQLWKRLPAAILWGVWKARNALTFSGKQFKVRDVIRDIKIDTFNWAKSSPCFRNVDTSTIIVGWENFFLNPH</sequence>
<evidence type="ECO:0000259" key="1">
    <source>
        <dbReference type="Pfam" id="PF13966"/>
    </source>
</evidence>
<evidence type="ECO:0000313" key="2">
    <source>
        <dbReference type="EMBL" id="MCL7024264.1"/>
    </source>
</evidence>
<gene>
    <name evidence="2" type="ORF">MKW94_009991</name>
</gene>
<accession>A0AA41RPM5</accession>
<dbReference type="Proteomes" id="UP001177140">
    <property type="component" value="Unassembled WGS sequence"/>
</dbReference>
<reference evidence="2" key="1">
    <citation type="submission" date="2022-03" db="EMBL/GenBank/DDBJ databases">
        <title>A functionally conserved STORR gene fusion in Papaver species that diverged 16.8 million years ago.</title>
        <authorList>
            <person name="Catania T."/>
        </authorList>
    </citation>
    <scope>NUCLEOTIDE SEQUENCE</scope>
    <source>
        <strain evidence="2">S-191538</strain>
    </source>
</reference>
<dbReference type="AlphaFoldDB" id="A0AA41RPM5"/>
<feature type="domain" description="Reverse transcriptase zinc-binding" evidence="1">
    <location>
        <begin position="136"/>
        <end position="224"/>
    </location>
</feature>
<name>A0AA41RPM5_PAPNU</name>
<dbReference type="InterPro" id="IPR026960">
    <property type="entry name" value="RVT-Znf"/>
</dbReference>
<keyword evidence="3" id="KW-1185">Reference proteome</keyword>